<evidence type="ECO:0000313" key="1">
    <source>
        <dbReference type="EMBL" id="GAK37950.1"/>
    </source>
</evidence>
<dbReference type="OrthoDB" id="1452435at2"/>
<accession>A0A069D6I6</accession>
<dbReference type="EMBL" id="BAJS01000033">
    <property type="protein sequence ID" value="GAK37950.1"/>
    <property type="molecule type" value="Genomic_DNA"/>
</dbReference>
<dbReference type="Proteomes" id="UP000027601">
    <property type="component" value="Unassembled WGS sequence"/>
</dbReference>
<gene>
    <name evidence="1" type="ORF">JCM15093_3240</name>
</gene>
<dbReference type="eggNOG" id="ENOG502ZBX3">
    <property type="taxonomic scope" value="Bacteria"/>
</dbReference>
<dbReference type="STRING" id="1121097.GCA_000428125_02364"/>
<dbReference type="AlphaFoldDB" id="A0A069D6I6"/>
<dbReference type="RefSeq" id="WP_024997500.1">
    <property type="nucleotide sequence ID" value="NZ_ATZI01000010.1"/>
</dbReference>
<dbReference type="Pfam" id="PF05133">
    <property type="entry name" value="SPP1_portal"/>
    <property type="match status" value="1"/>
</dbReference>
<reference evidence="1 2" key="1">
    <citation type="journal article" date="2015" name="Microbes Environ.">
        <title>Distribution and evolution of nitrogen fixation genes in the phylum bacteroidetes.</title>
        <authorList>
            <person name="Inoue J."/>
            <person name="Oshima K."/>
            <person name="Suda W."/>
            <person name="Sakamoto M."/>
            <person name="Iino T."/>
            <person name="Noda S."/>
            <person name="Hongoh Y."/>
            <person name="Hattori M."/>
            <person name="Ohkuma M."/>
        </authorList>
    </citation>
    <scope>NUCLEOTIDE SEQUENCE [LARGE SCALE GENOMIC DNA]</scope>
    <source>
        <strain evidence="1 2">JCM 15093</strain>
    </source>
</reference>
<keyword evidence="2" id="KW-1185">Reference proteome</keyword>
<organism evidence="1 2">
    <name type="scientific">Bacteroides graminisolvens DSM 19988 = JCM 15093</name>
    <dbReference type="NCBI Taxonomy" id="1121097"/>
    <lineage>
        <taxon>Bacteria</taxon>
        <taxon>Pseudomonadati</taxon>
        <taxon>Bacteroidota</taxon>
        <taxon>Bacteroidia</taxon>
        <taxon>Bacteroidales</taxon>
        <taxon>Bacteroidaceae</taxon>
        <taxon>Bacteroides</taxon>
    </lineage>
</organism>
<name>A0A069D6I6_9BACE</name>
<dbReference type="InterPro" id="IPR021145">
    <property type="entry name" value="Portal_protein_SPP1_Gp6-like"/>
</dbReference>
<sequence>MPDIYSILAKNKENFGQIVSELSVDTIENRTPVEYKEEYNGERRRRKTSVGWREPKRLEVYSDTLVDAKGNPIRLDDKIVDVARIVTNFPKKTVRTAAAFMMGGKMNINADNQDDGFNEFKNVWTRRLKMQSILKCFARKVMSETKAAIVFYPATSVHWSGAKTTTLKCKILCLPDKDNVLYEFYPHFNDDDDMDAFMHRHHVLSDDNMVRERVIIWTRERIITAMQTWGGWEVKEVVNPFGLIPVVYSELNAPIWDEVNSIMDAREMRLSRMADTNDYFSEPILKTFGDTDLPGKNTVGKEISFPVKVDPDTGKEFHGDADYLAWQQSIDSVKEELSETRNEQFSGTSQPDLSFDNLKGIGNISGVSRRFMMIDAEIMASENMEVFGPAIQRCVSIVCAGIANITNIKYRQQLIDNWITVSFDSILPKDPVEEANVLSIANGGKAFNSQQTVVSKSPLTPPGDVEGELKRMEEDEVKAAERNNMVGMTFGGV</sequence>
<protein>
    <submittedName>
        <fullName evidence="1">Phage portal protein</fullName>
    </submittedName>
</protein>
<comment type="caution">
    <text evidence="1">The sequence shown here is derived from an EMBL/GenBank/DDBJ whole genome shotgun (WGS) entry which is preliminary data.</text>
</comment>
<proteinExistence type="predicted"/>
<evidence type="ECO:0000313" key="2">
    <source>
        <dbReference type="Proteomes" id="UP000027601"/>
    </source>
</evidence>